<reference evidence="2 3" key="1">
    <citation type="journal article" date="2023" name="PLoS ONE">
        <title>Cytospora paraplurivora sp. nov. isolated from orchards with fruit tree decline syndrome in Ontario, Canada.</title>
        <authorList>
            <person name="Ilyukhin E."/>
            <person name="Nguyen H.D.T."/>
            <person name="Castle A.J."/>
            <person name="Ellouze W."/>
        </authorList>
    </citation>
    <scope>NUCLEOTIDE SEQUENCE [LARGE SCALE GENOMIC DNA]</scope>
    <source>
        <strain evidence="2 3">FDS-564</strain>
    </source>
</reference>
<comment type="caution">
    <text evidence="2">The sequence shown here is derived from an EMBL/GenBank/DDBJ whole genome shotgun (WGS) entry which is preliminary data.</text>
</comment>
<dbReference type="CDD" id="cd12261">
    <property type="entry name" value="RRM1_3_MRN1"/>
    <property type="match status" value="1"/>
</dbReference>
<protein>
    <recommendedName>
        <fullName evidence="4">RRM domain-containing protein</fullName>
    </recommendedName>
</protein>
<gene>
    <name evidence="2" type="ORF">SLS53_006770</name>
</gene>
<dbReference type="InterPro" id="IPR012677">
    <property type="entry name" value="Nucleotide-bd_a/b_plait_sf"/>
</dbReference>
<dbReference type="Proteomes" id="UP001320245">
    <property type="component" value="Unassembled WGS sequence"/>
</dbReference>
<evidence type="ECO:0000256" key="1">
    <source>
        <dbReference type="SAM" id="MobiDB-lite"/>
    </source>
</evidence>
<name>A0AAN9UAI7_9PEZI</name>
<evidence type="ECO:0000313" key="3">
    <source>
        <dbReference type="Proteomes" id="UP001320245"/>
    </source>
</evidence>
<feature type="region of interest" description="Disordered" evidence="1">
    <location>
        <begin position="1"/>
        <end position="60"/>
    </location>
</feature>
<organism evidence="2 3">
    <name type="scientific">Cytospora paraplurivora</name>
    <dbReference type="NCBI Taxonomy" id="2898453"/>
    <lineage>
        <taxon>Eukaryota</taxon>
        <taxon>Fungi</taxon>
        <taxon>Dikarya</taxon>
        <taxon>Ascomycota</taxon>
        <taxon>Pezizomycotina</taxon>
        <taxon>Sordariomycetes</taxon>
        <taxon>Sordariomycetidae</taxon>
        <taxon>Diaporthales</taxon>
        <taxon>Cytosporaceae</taxon>
        <taxon>Cytospora</taxon>
    </lineage>
</organism>
<accession>A0AAN9UAI7</accession>
<sequence length="339" mass="37568">MAKLLSQDDTTIEDQKANTAPGPAAMTKTHGGFHTPVLPQGPRPDGHDARIRHGHGNGNGNGNGYGYGNYEADPMPYGHVHTREVSDWADLDADAAEDEEDDSGGGPVVDVPDPVYTRPAAMRPSYERQCFRSVILTNLPEGIAHSDITEAIRGGQLLDIHIRADRSAGVSFLLASDAQAFFEHVRRRDLYIKNKRVTRQISSGATRNLVIRRCDPRFTEESIREDLDHIDKLVVIKVDFMGGSCYIKTNSVHNAMYARTCMMSRAKYKGSRIDWDVDECAQPYEQPAQARPRKDNLAAKKADAMTMANRFHLLNLEDDGDEDEMSPDFKAKKTVGIAA</sequence>
<proteinExistence type="predicted"/>
<keyword evidence="3" id="KW-1185">Reference proteome</keyword>
<dbReference type="AlphaFoldDB" id="A0AAN9UAI7"/>
<evidence type="ECO:0000313" key="2">
    <source>
        <dbReference type="EMBL" id="KAK7737014.1"/>
    </source>
</evidence>
<feature type="region of interest" description="Disordered" evidence="1">
    <location>
        <begin position="94"/>
        <end position="114"/>
    </location>
</feature>
<dbReference type="Gene3D" id="3.30.70.330">
    <property type="match status" value="1"/>
</dbReference>
<dbReference type="EMBL" id="JAJSPL020000031">
    <property type="protein sequence ID" value="KAK7737014.1"/>
    <property type="molecule type" value="Genomic_DNA"/>
</dbReference>
<feature type="compositionally biased region" description="Acidic residues" evidence="1">
    <location>
        <begin position="94"/>
        <end position="103"/>
    </location>
</feature>
<evidence type="ECO:0008006" key="4">
    <source>
        <dbReference type="Google" id="ProtNLM"/>
    </source>
</evidence>